<dbReference type="InterPro" id="IPR001873">
    <property type="entry name" value="ENaC"/>
</dbReference>
<keyword evidence="8" id="KW-0472">Membrane</keyword>
<evidence type="ECO:0000256" key="2">
    <source>
        <dbReference type="ARBA" id="ARBA00022448"/>
    </source>
</evidence>
<comment type="subcellular location">
    <subcellularLocation>
        <location evidence="1">Membrane</location>
        <topology evidence="1">Multi-pass membrane protein</topology>
    </subcellularLocation>
</comment>
<feature type="non-terminal residue" evidence="11">
    <location>
        <position position="1"/>
    </location>
</feature>
<keyword evidence="9" id="KW-0739">Sodium transport</keyword>
<reference evidence="11" key="1">
    <citation type="submission" date="2021-02" db="EMBL/GenBank/DDBJ databases">
        <authorList>
            <person name="Nowell W R."/>
        </authorList>
    </citation>
    <scope>NUCLEOTIDE SEQUENCE</scope>
</reference>
<sequence length="756" mass="86495">QSINQISMPSTQFRTLVADTPSLEKRILQLPFQFFLRADLKQPTMNEYGKRINAPFHHVDGNLLNNILDKLVQQKLLSMGNFISRPKAQQTHSFMKNPIPNDTLKKEQFLQHLEDYKINTNDYINLLARSNLPNKCTILPEAKLLLTTKIEHRDDCIKYNLIFIGISNVANTTDGNLLVELPAVETISNESNSRDQLVDINGSADVLFDKNDDVVTCTSETDIPLNSNHSSSILSDNHRDELLDNSLNMVRVQQPQVTQFFANNNKAIDVQSKEFDQNREQRDCQLIQPVSHIESGTVTAKPSDDYSEDVKACVKSILQYPSIVVSPSDVCLATRRQSAAVRQRSIQLMINENLLHEDKYFIRKLSKSVKMTKGFIKKVPRVNDEQSRFDFIAVLNRFGITWELFISFFDLTKNGFHTTTQLLLNEKAEVLLDSEDYRGYVVYDKCAIFRPIQNTMIEQDELEHGDNVTAGVEPFESLTKQSGKRKKNQEFVKYWSNQAMHKTSSCSISCTDILIIDGHQKTARTTCKFNNCYDNTIEELGPVLVGCPKSVSKSPELNSNALCEKHIEMVINQGMQVTEFDASDDVSEETCNVKRNELYDNQNRSTTYAILQYFAYPTQTKVEINLNLSMDFPAVTICSATPNRYDRVNTSLINFFYRLFLSYVKFNQSILNSLVLPLYIDLFNRNQIKEWQSTGYQLTDIMLYCNYNEIDCSNAFIPSISSIFGNCYTFNWKTSIPFFTLNSVSNTFLLREGLSL</sequence>
<evidence type="ECO:0000313" key="11">
    <source>
        <dbReference type="EMBL" id="CAF4092061.1"/>
    </source>
</evidence>
<keyword evidence="6" id="KW-0915">Sodium</keyword>
<name>A0A819UCP9_9BILA</name>
<evidence type="ECO:0000256" key="1">
    <source>
        <dbReference type="ARBA" id="ARBA00004141"/>
    </source>
</evidence>
<keyword evidence="2" id="KW-0813">Transport</keyword>
<keyword evidence="10" id="KW-0407">Ion channel</keyword>
<dbReference type="GO" id="GO:0015280">
    <property type="term" value="F:ligand-gated sodium channel activity"/>
    <property type="evidence" value="ECO:0007669"/>
    <property type="project" value="TreeGrafter"/>
</dbReference>
<dbReference type="EMBL" id="CAJOAY010005020">
    <property type="protein sequence ID" value="CAF4092061.1"/>
    <property type="molecule type" value="Genomic_DNA"/>
</dbReference>
<dbReference type="PANTHER" id="PTHR11690">
    <property type="entry name" value="AMILORIDE-SENSITIVE SODIUM CHANNEL-RELATED"/>
    <property type="match status" value="1"/>
</dbReference>
<dbReference type="AlphaFoldDB" id="A0A819UCP9"/>
<evidence type="ECO:0000256" key="4">
    <source>
        <dbReference type="ARBA" id="ARBA00022692"/>
    </source>
</evidence>
<keyword evidence="5" id="KW-1133">Transmembrane helix</keyword>
<evidence type="ECO:0000256" key="10">
    <source>
        <dbReference type="ARBA" id="ARBA00023303"/>
    </source>
</evidence>
<evidence type="ECO:0000256" key="7">
    <source>
        <dbReference type="ARBA" id="ARBA00023065"/>
    </source>
</evidence>
<evidence type="ECO:0000256" key="3">
    <source>
        <dbReference type="ARBA" id="ARBA00022461"/>
    </source>
</evidence>
<proteinExistence type="predicted"/>
<keyword evidence="4" id="KW-0812">Transmembrane</keyword>
<evidence type="ECO:0000256" key="5">
    <source>
        <dbReference type="ARBA" id="ARBA00022989"/>
    </source>
</evidence>
<gene>
    <name evidence="11" type="ORF">OKA104_LOCUS35197</name>
</gene>
<keyword evidence="7" id="KW-0406">Ion transport</keyword>
<evidence type="ECO:0000256" key="9">
    <source>
        <dbReference type="ARBA" id="ARBA00023201"/>
    </source>
</evidence>
<dbReference type="Proteomes" id="UP000663881">
    <property type="component" value="Unassembled WGS sequence"/>
</dbReference>
<protein>
    <submittedName>
        <fullName evidence="11">Uncharacterized protein</fullName>
    </submittedName>
</protein>
<evidence type="ECO:0000256" key="8">
    <source>
        <dbReference type="ARBA" id="ARBA00023136"/>
    </source>
</evidence>
<keyword evidence="3" id="KW-0894">Sodium channel</keyword>
<evidence type="ECO:0000256" key="6">
    <source>
        <dbReference type="ARBA" id="ARBA00023053"/>
    </source>
</evidence>
<comment type="caution">
    <text evidence="11">The sequence shown here is derived from an EMBL/GenBank/DDBJ whole genome shotgun (WGS) entry which is preliminary data.</text>
</comment>
<organism evidence="11 12">
    <name type="scientific">Adineta steineri</name>
    <dbReference type="NCBI Taxonomy" id="433720"/>
    <lineage>
        <taxon>Eukaryota</taxon>
        <taxon>Metazoa</taxon>
        <taxon>Spiralia</taxon>
        <taxon>Gnathifera</taxon>
        <taxon>Rotifera</taxon>
        <taxon>Eurotatoria</taxon>
        <taxon>Bdelloidea</taxon>
        <taxon>Adinetida</taxon>
        <taxon>Adinetidae</taxon>
        <taxon>Adineta</taxon>
    </lineage>
</organism>
<dbReference type="Gene3D" id="2.60.470.10">
    <property type="entry name" value="Acid-sensing ion channels like domains"/>
    <property type="match status" value="1"/>
</dbReference>
<evidence type="ECO:0000313" key="12">
    <source>
        <dbReference type="Proteomes" id="UP000663881"/>
    </source>
</evidence>
<accession>A0A819UCP9</accession>
<dbReference type="GO" id="GO:0005886">
    <property type="term" value="C:plasma membrane"/>
    <property type="evidence" value="ECO:0007669"/>
    <property type="project" value="TreeGrafter"/>
</dbReference>